<name>A0A6J8DS50_MYTCO</name>
<dbReference type="SMART" id="SM00154">
    <property type="entry name" value="ZnF_AN1"/>
    <property type="match status" value="1"/>
</dbReference>
<dbReference type="PROSITE" id="PS51039">
    <property type="entry name" value="ZF_AN1"/>
    <property type="match status" value="1"/>
</dbReference>
<dbReference type="InterPro" id="IPR053061">
    <property type="entry name" value="AN1-type_zinc_finger"/>
</dbReference>
<gene>
    <name evidence="8" type="ORF">MCOR_42916</name>
</gene>
<protein>
    <submittedName>
        <fullName evidence="8">ANUBL1</fullName>
    </submittedName>
</protein>
<feature type="domain" description="AN1-type" evidence="7">
    <location>
        <begin position="553"/>
        <end position="600"/>
    </location>
</feature>
<evidence type="ECO:0000256" key="1">
    <source>
        <dbReference type="ARBA" id="ARBA00022723"/>
    </source>
</evidence>
<evidence type="ECO:0000313" key="8">
    <source>
        <dbReference type="EMBL" id="CAC5409660.1"/>
    </source>
</evidence>
<dbReference type="InterPro" id="IPR019956">
    <property type="entry name" value="Ubiquitin_dom"/>
</dbReference>
<dbReference type="SUPFAM" id="SSF54236">
    <property type="entry name" value="Ubiquitin-like"/>
    <property type="match status" value="1"/>
</dbReference>
<reference evidence="8 9" key="1">
    <citation type="submission" date="2020-06" db="EMBL/GenBank/DDBJ databases">
        <authorList>
            <person name="Li R."/>
            <person name="Bekaert M."/>
        </authorList>
    </citation>
    <scope>NUCLEOTIDE SEQUENCE [LARGE SCALE GENOMIC DNA]</scope>
    <source>
        <strain evidence="9">wild</strain>
    </source>
</reference>
<evidence type="ECO:0000256" key="2">
    <source>
        <dbReference type="ARBA" id="ARBA00022771"/>
    </source>
</evidence>
<evidence type="ECO:0000256" key="5">
    <source>
        <dbReference type="SAM" id="MobiDB-lite"/>
    </source>
</evidence>
<dbReference type="InterPro" id="IPR000626">
    <property type="entry name" value="Ubiquitin-like_dom"/>
</dbReference>
<evidence type="ECO:0000256" key="3">
    <source>
        <dbReference type="ARBA" id="ARBA00022833"/>
    </source>
</evidence>
<keyword evidence="3" id="KW-0862">Zinc</keyword>
<accession>A0A6J8DS50</accession>
<feature type="region of interest" description="Disordered" evidence="5">
    <location>
        <begin position="138"/>
        <end position="241"/>
    </location>
</feature>
<dbReference type="GO" id="GO:0008270">
    <property type="term" value="F:zinc ion binding"/>
    <property type="evidence" value="ECO:0007669"/>
    <property type="project" value="UniProtKB-KW"/>
</dbReference>
<dbReference type="PANTHER" id="PTHR46728:SF1">
    <property type="entry name" value="AN1-TYPE ZINC FINGER PROTEIN 4"/>
    <property type="match status" value="1"/>
</dbReference>
<dbReference type="PRINTS" id="PR00348">
    <property type="entry name" value="UBIQUITIN"/>
</dbReference>
<dbReference type="AlphaFoldDB" id="A0A6J8DS50"/>
<dbReference type="SUPFAM" id="SSF118310">
    <property type="entry name" value="AN1-like Zinc finger"/>
    <property type="match status" value="1"/>
</dbReference>
<dbReference type="Pfam" id="PF00240">
    <property type="entry name" value="ubiquitin"/>
    <property type="match status" value="1"/>
</dbReference>
<keyword evidence="9" id="KW-1185">Reference proteome</keyword>
<feature type="compositionally biased region" description="Basic and acidic residues" evidence="5">
    <location>
        <begin position="388"/>
        <end position="401"/>
    </location>
</feature>
<dbReference type="EMBL" id="CACVKT020007645">
    <property type="protein sequence ID" value="CAC5409660.1"/>
    <property type="molecule type" value="Genomic_DNA"/>
</dbReference>
<dbReference type="SMART" id="SM00213">
    <property type="entry name" value="UBQ"/>
    <property type="match status" value="1"/>
</dbReference>
<feature type="region of interest" description="Disordered" evidence="5">
    <location>
        <begin position="374"/>
        <end position="413"/>
    </location>
</feature>
<dbReference type="Pfam" id="PF01428">
    <property type="entry name" value="zf-AN1"/>
    <property type="match status" value="1"/>
</dbReference>
<dbReference type="OrthoDB" id="756206at2759"/>
<keyword evidence="2 4" id="KW-0863">Zinc-finger</keyword>
<feature type="compositionally biased region" description="Basic and acidic residues" evidence="5">
    <location>
        <begin position="315"/>
        <end position="344"/>
    </location>
</feature>
<evidence type="ECO:0000256" key="4">
    <source>
        <dbReference type="PROSITE-ProRule" id="PRU00449"/>
    </source>
</evidence>
<feature type="compositionally biased region" description="Basic and acidic residues" evidence="5">
    <location>
        <begin position="162"/>
        <end position="189"/>
    </location>
</feature>
<organism evidence="8 9">
    <name type="scientific">Mytilus coruscus</name>
    <name type="common">Sea mussel</name>
    <dbReference type="NCBI Taxonomy" id="42192"/>
    <lineage>
        <taxon>Eukaryota</taxon>
        <taxon>Metazoa</taxon>
        <taxon>Spiralia</taxon>
        <taxon>Lophotrochozoa</taxon>
        <taxon>Mollusca</taxon>
        <taxon>Bivalvia</taxon>
        <taxon>Autobranchia</taxon>
        <taxon>Pteriomorphia</taxon>
        <taxon>Mytilida</taxon>
        <taxon>Mytiloidea</taxon>
        <taxon>Mytilidae</taxon>
        <taxon>Mytilinae</taxon>
        <taxon>Mytilus</taxon>
    </lineage>
</organism>
<dbReference type="PROSITE" id="PS50053">
    <property type="entry name" value="UBIQUITIN_2"/>
    <property type="match status" value="1"/>
</dbReference>
<sequence length="619" mass="68959">MELYIETLTGTFFELRVSPFETIMSVKAKIQRLEGIPIAQQHLIWQSMELEDDYCLHDYSIHDGATLKLVLAMRGGPINTRRIPMEDPTLREMAEYVEANRDEIWEKVPGNRQVTLLVFREGDQLNFFRVVDRGDGTLTPLSESLSGASMYNFNDEEEDDDAPPKEKVEENEQLKEKMKTLRGKMEKLTLKKPRKKPRPPSTGHSTRLRQLPGSGRALGHLNRNMCLPPVGHTHHSPLTMDDRTNLIEPLSLSTFGEQSRSAKSSRSGKLVDNTECLSRLSHTLASVQENSSVKEASTDIKVKEDQFQTAALSEKTVDKSLSKPEENISKSDSEKPLSETKTEETLPTTSSPCKKDSVLSANSLSKKDSVLSVNSLGKKDSVPTSSSSKKDYGSDNSKETNKPSTSKAKQLLKNDLTIENLKEVLGRPNTSSRDLMLESLQETFGRPTTSSRYKGLERRKEFTLESLSTSEARAMSGLLRQASLEKIGSSRIGNFTGSKSRLGNYNIGPSVQDGRITTPEGRLVSARLQRVASSRDGRLLSPSHRLPPVKSKKKAAKRCFVCAKKTGLATSYICRCGNNFCATHRYAESHECTFDYKTEGRKLLEQSNPVVSAPKLPKI</sequence>
<evidence type="ECO:0000259" key="6">
    <source>
        <dbReference type="PROSITE" id="PS50053"/>
    </source>
</evidence>
<proteinExistence type="predicted"/>
<feature type="compositionally biased region" description="Polar residues" evidence="5">
    <location>
        <begin position="139"/>
        <end position="152"/>
    </location>
</feature>
<dbReference type="InterPro" id="IPR029071">
    <property type="entry name" value="Ubiquitin-like_domsf"/>
</dbReference>
<dbReference type="PANTHER" id="PTHR46728">
    <property type="entry name" value="AN1-TYPE ZINC FINGER PROTEIN 4"/>
    <property type="match status" value="1"/>
</dbReference>
<dbReference type="InterPro" id="IPR035896">
    <property type="entry name" value="AN1-like_Znf"/>
</dbReference>
<evidence type="ECO:0000313" key="9">
    <source>
        <dbReference type="Proteomes" id="UP000507470"/>
    </source>
</evidence>
<dbReference type="InterPro" id="IPR000058">
    <property type="entry name" value="Znf_AN1"/>
</dbReference>
<keyword evidence="1" id="KW-0479">Metal-binding</keyword>
<dbReference type="Gene3D" id="4.10.1110.10">
    <property type="entry name" value="AN1-like Zinc finger"/>
    <property type="match status" value="1"/>
</dbReference>
<feature type="domain" description="Ubiquitin-like" evidence="6">
    <location>
        <begin position="1"/>
        <end position="76"/>
    </location>
</feature>
<dbReference type="CDD" id="cd01802">
    <property type="entry name" value="Ubl_ZFAND4"/>
    <property type="match status" value="1"/>
</dbReference>
<dbReference type="Proteomes" id="UP000507470">
    <property type="component" value="Unassembled WGS sequence"/>
</dbReference>
<evidence type="ECO:0000259" key="7">
    <source>
        <dbReference type="PROSITE" id="PS51039"/>
    </source>
</evidence>
<dbReference type="Gene3D" id="3.10.20.90">
    <property type="entry name" value="Phosphatidylinositol 3-kinase Catalytic Subunit, Chain A, domain 1"/>
    <property type="match status" value="1"/>
</dbReference>
<feature type="region of interest" description="Disordered" evidence="5">
    <location>
        <begin position="315"/>
        <end position="360"/>
    </location>
</feature>